<dbReference type="Proteomes" id="UP000016487">
    <property type="component" value="Unassembled WGS sequence"/>
</dbReference>
<name>A0AAD4AK79_9GAMM</name>
<dbReference type="RefSeq" id="WP_010363826.1">
    <property type="nucleotide sequence ID" value="NZ_AHBZ03000015.1"/>
</dbReference>
<sequence>MERVVWQIGLLFWLLLCIGCSSSQVHVFDSGLNKAQWTKLLKRLDREGINYKLNTLSSVTEYSHPTLVYFPGDLNAELLQQLTTTVQSLGFERLDVRVFNRHTHFYTKGNLGLYFPVQNKHDALPDLLYSVDCKHPDIRITLMKNGRWRATNHDVAHFTEGHWQYDPPYLTLIHAGKYGQMQQAFKAKQHQVMTLQGPKNATTYQVLGHKSYSLALFNCNLQIIYAEHLD</sequence>
<dbReference type="AlphaFoldDB" id="A0AAD4AK79"/>
<comment type="caution">
    <text evidence="1">The sequence shown here is derived from an EMBL/GenBank/DDBJ whole genome shotgun (WGS) entry which is preliminary data.</text>
</comment>
<evidence type="ECO:0000313" key="2">
    <source>
        <dbReference type="Proteomes" id="UP000016487"/>
    </source>
</evidence>
<reference evidence="1" key="1">
    <citation type="journal article" date="2012" name="J. Bacteriol.">
        <title>Genome sequences of type strains of seven species of the marine bacterium Pseudoalteromonas.</title>
        <authorList>
            <person name="Xie B.B."/>
            <person name="Shu Y.L."/>
            <person name="Qin Q.L."/>
            <person name="Rong J.C."/>
            <person name="Zhang X.Y."/>
            <person name="Chen X.L."/>
            <person name="Shi M."/>
            <person name="He H.L."/>
            <person name="Zhou B.C."/>
            <person name="Zhang Y.Z."/>
        </authorList>
    </citation>
    <scope>NUCLEOTIDE SEQUENCE</scope>
    <source>
        <strain evidence="1">DSM 8771</strain>
    </source>
</reference>
<dbReference type="EMBL" id="AHBZ03000015">
    <property type="protein sequence ID" value="KAF7772430.1"/>
    <property type="molecule type" value="Genomic_DNA"/>
</dbReference>
<protein>
    <submittedName>
        <fullName evidence="1">Uncharacterized protein</fullName>
    </submittedName>
</protein>
<reference evidence="1" key="2">
    <citation type="submission" date="2015-03" db="EMBL/GenBank/DDBJ databases">
        <title>Genome sequence of Pseudoalteromonas citrea.</title>
        <authorList>
            <person name="Xie B.-B."/>
            <person name="Rong J.-C."/>
            <person name="Qin Q.-L."/>
            <person name="Zhang Y.-Z."/>
        </authorList>
    </citation>
    <scope>NUCLEOTIDE SEQUENCE</scope>
    <source>
        <strain evidence="1">DSM 8771</strain>
    </source>
</reference>
<proteinExistence type="predicted"/>
<evidence type="ECO:0000313" key="1">
    <source>
        <dbReference type="EMBL" id="KAF7772430.1"/>
    </source>
</evidence>
<organism evidence="1 2">
    <name type="scientific">Pseudoalteromonas citrea</name>
    <dbReference type="NCBI Taxonomy" id="43655"/>
    <lineage>
        <taxon>Bacteria</taxon>
        <taxon>Pseudomonadati</taxon>
        <taxon>Pseudomonadota</taxon>
        <taxon>Gammaproteobacteria</taxon>
        <taxon>Alteromonadales</taxon>
        <taxon>Pseudoalteromonadaceae</taxon>
        <taxon>Pseudoalteromonas</taxon>
    </lineage>
</organism>
<gene>
    <name evidence="1" type="ORF">PCIT_a2495</name>
</gene>
<accession>A0AAD4AK79</accession>